<dbReference type="GO" id="GO:0005737">
    <property type="term" value="C:cytoplasm"/>
    <property type="evidence" value="ECO:0007669"/>
    <property type="project" value="TreeGrafter"/>
</dbReference>
<dbReference type="GO" id="GO:0009143">
    <property type="term" value="P:nucleoside triphosphate catabolic process"/>
    <property type="evidence" value="ECO:0007669"/>
    <property type="project" value="InterPro"/>
</dbReference>
<comment type="similarity">
    <text evidence="1">Belongs to the HAM1 NTPase family.</text>
</comment>
<dbReference type="OrthoDB" id="6288734at2759"/>
<dbReference type="Pfam" id="PF01725">
    <property type="entry name" value="Ham1p_like"/>
    <property type="match status" value="1"/>
</dbReference>
<dbReference type="Gene3D" id="3.90.950.10">
    <property type="match status" value="1"/>
</dbReference>
<dbReference type="SUPFAM" id="SSF52972">
    <property type="entry name" value="ITPase-like"/>
    <property type="match status" value="1"/>
</dbReference>
<dbReference type="STRING" id="27349.A0A0L6UT37"/>
<evidence type="ECO:0000256" key="2">
    <source>
        <dbReference type="ARBA" id="ARBA00022801"/>
    </source>
</evidence>
<evidence type="ECO:0000313" key="3">
    <source>
        <dbReference type="EMBL" id="KNZ51025.1"/>
    </source>
</evidence>
<keyword evidence="2" id="KW-0378">Hydrolase</keyword>
<dbReference type="InterPro" id="IPR029001">
    <property type="entry name" value="ITPase-like_fam"/>
</dbReference>
<evidence type="ECO:0000313" key="4">
    <source>
        <dbReference type="Proteomes" id="UP000037035"/>
    </source>
</evidence>
<keyword evidence="4" id="KW-1185">Reference proteome</keyword>
<dbReference type="InterPro" id="IPR002637">
    <property type="entry name" value="RdgB/HAM1"/>
</dbReference>
<sequence>MATLKLVFVTGNSNKLREVKKILCSEATSGSLKIEVDSKALDLPEVQGSTQDVAREKSKAAAKLIGGPCITEASWIPPCASRPWAACQEGPYIKWFLEKLGLDGLNAMLRGFSNTEATALCTFAYCEPGKEPIIFEGATEGKIVPARGPANFGWDPIFEVTGTGITQFFKDCCSS</sequence>
<dbReference type="PANTHER" id="PTHR11067">
    <property type="entry name" value="INOSINE TRIPHOSPHATE PYROPHOSPHATASE/HAM1 PROTEIN"/>
    <property type="match status" value="1"/>
</dbReference>
<comment type="caution">
    <text evidence="3">The sequence shown here is derived from an EMBL/GenBank/DDBJ whole genome shotgun (WGS) entry which is preliminary data.</text>
</comment>
<gene>
    <name evidence="3" type="ORF">VP01_412g11</name>
</gene>
<dbReference type="EMBL" id="LAVV01009202">
    <property type="protein sequence ID" value="KNZ51025.1"/>
    <property type="molecule type" value="Genomic_DNA"/>
</dbReference>
<dbReference type="VEuPathDB" id="FungiDB:VP01_412g11"/>
<dbReference type="AlphaFoldDB" id="A0A0L6UT37"/>
<proteinExistence type="inferred from homology"/>
<protein>
    <submittedName>
        <fullName evidence="3">Inosine triphosphate pyrophosphatase</fullName>
    </submittedName>
</protein>
<accession>A0A0L6UT37</accession>
<organism evidence="3 4">
    <name type="scientific">Puccinia sorghi</name>
    <dbReference type="NCBI Taxonomy" id="27349"/>
    <lineage>
        <taxon>Eukaryota</taxon>
        <taxon>Fungi</taxon>
        <taxon>Dikarya</taxon>
        <taxon>Basidiomycota</taxon>
        <taxon>Pucciniomycotina</taxon>
        <taxon>Pucciniomycetes</taxon>
        <taxon>Pucciniales</taxon>
        <taxon>Pucciniaceae</taxon>
        <taxon>Puccinia</taxon>
    </lineage>
</organism>
<reference evidence="3 4" key="1">
    <citation type="submission" date="2015-08" db="EMBL/GenBank/DDBJ databases">
        <title>Next Generation Sequencing and Analysis of the Genome of Puccinia sorghi L Schw, the Causal Agent of Maize Common Rust.</title>
        <authorList>
            <person name="Rochi L."/>
            <person name="Burguener G."/>
            <person name="Darino M."/>
            <person name="Turjanski A."/>
            <person name="Kreff E."/>
            <person name="Dieguez M.J."/>
            <person name="Sacco F."/>
        </authorList>
    </citation>
    <scope>NUCLEOTIDE SEQUENCE [LARGE SCALE GENOMIC DNA]</scope>
    <source>
        <strain evidence="3 4">RO10H11247</strain>
    </source>
</reference>
<evidence type="ECO:0000256" key="1">
    <source>
        <dbReference type="ARBA" id="ARBA00008023"/>
    </source>
</evidence>
<name>A0A0L6UT37_9BASI</name>
<dbReference type="CDD" id="cd00515">
    <property type="entry name" value="HAM1"/>
    <property type="match status" value="1"/>
</dbReference>
<dbReference type="Proteomes" id="UP000037035">
    <property type="component" value="Unassembled WGS sequence"/>
</dbReference>
<dbReference type="GO" id="GO:0047429">
    <property type="term" value="F:nucleoside triphosphate diphosphatase activity"/>
    <property type="evidence" value="ECO:0007669"/>
    <property type="project" value="InterPro"/>
</dbReference>
<dbReference type="PANTHER" id="PTHR11067:SF9">
    <property type="entry name" value="INOSINE TRIPHOSPHATE PYROPHOSPHATASE"/>
    <property type="match status" value="1"/>
</dbReference>